<keyword evidence="3" id="KW-1185">Reference proteome</keyword>
<evidence type="ECO:0000313" key="2">
    <source>
        <dbReference type="Ensembl" id="ENSSFOP00015045502.1"/>
    </source>
</evidence>
<dbReference type="GO" id="GO:0042754">
    <property type="term" value="P:negative regulation of circadian rhythm"/>
    <property type="evidence" value="ECO:0007669"/>
    <property type="project" value="InterPro"/>
</dbReference>
<dbReference type="GeneID" id="108930781"/>
<dbReference type="Ensembl" id="ENSSFOT00015045569.1">
    <property type="protein sequence ID" value="ENSSFOP00015045502.1"/>
    <property type="gene ID" value="ENSSFOG00015025209.1"/>
</dbReference>
<protein>
    <submittedName>
        <fullName evidence="2">CLOCK-interacting pacemaker b</fullName>
    </submittedName>
</protein>
<dbReference type="PANTHER" id="PTHR34648:SF6">
    <property type="entry name" value="CLOCK-INTERACTING PACEMAKER-RELATED"/>
    <property type="match status" value="1"/>
</dbReference>
<name>A0A8C9TAM9_SCLFO</name>
<evidence type="ECO:0000313" key="3">
    <source>
        <dbReference type="Proteomes" id="UP000694397"/>
    </source>
</evidence>
<dbReference type="GeneTree" id="ENSGT00510000048522"/>
<reference evidence="2" key="3">
    <citation type="submission" date="2025-09" db="UniProtKB">
        <authorList>
            <consortium name="Ensembl"/>
        </authorList>
    </citation>
    <scope>IDENTIFICATION</scope>
</reference>
<evidence type="ECO:0000256" key="1">
    <source>
        <dbReference type="SAM" id="MobiDB-lite"/>
    </source>
</evidence>
<sequence length="365" mass="39328">MRSKTKPGSHSRFSADAVKQKNMQQENFALESERDSGYSDAGSEYLSITDQADATEQDRGSRPHIPQKAPAGAAYPSLSSMILMNNVLLKPPSEDSIPVKSSSFCPGVEMFQHPQMVVLQPLASKDGGGGSSIAQRGKVSKQRLHNKYLPILKSYPRIAPHPGRSLPSFSEFNGLVPGHRPPHQRAMHQPCRARVSATNLPSPPSVSPSCCSPQTSCAGSLSANAQVEQPVDGMEPAVPVPASGAPAAGRTEPGALSARPYSASREADCPGSPSECRTKRKRFRNTYNILSMSGLLDITLRTKELIRQNRRTQGDLEQLRRHASLLVEAAGSSDPQVWARLQLIILETSAGGFLEKEEVLCNSVG</sequence>
<dbReference type="InterPro" id="IPR031602">
    <property type="entry name" value="CIPC"/>
</dbReference>
<dbReference type="AlphaFoldDB" id="A0A8C9TAM9"/>
<dbReference type="OrthoDB" id="6374619at2759"/>
<dbReference type="RefSeq" id="XP_029108135.1">
    <property type="nucleotide sequence ID" value="XM_029252302.1"/>
</dbReference>
<dbReference type="Pfam" id="PF15800">
    <property type="entry name" value="CiPC"/>
    <property type="match status" value="2"/>
</dbReference>
<dbReference type="Proteomes" id="UP000694397">
    <property type="component" value="Chromosome 5"/>
</dbReference>
<dbReference type="GO" id="GO:0045892">
    <property type="term" value="P:negative regulation of DNA-templated transcription"/>
    <property type="evidence" value="ECO:0007669"/>
    <property type="project" value="InterPro"/>
</dbReference>
<reference evidence="2 3" key="1">
    <citation type="submission" date="2019-04" db="EMBL/GenBank/DDBJ databases">
        <authorList>
            <consortium name="Wellcome Sanger Institute Data Sharing"/>
        </authorList>
    </citation>
    <scope>NUCLEOTIDE SEQUENCE [LARGE SCALE GENOMIC DNA]</scope>
</reference>
<dbReference type="GO" id="GO:0005634">
    <property type="term" value="C:nucleus"/>
    <property type="evidence" value="ECO:0007669"/>
    <property type="project" value="TreeGrafter"/>
</dbReference>
<accession>A0A8C9TAM9</accession>
<feature type="region of interest" description="Disordered" evidence="1">
    <location>
        <begin position="1"/>
        <end position="72"/>
    </location>
</feature>
<dbReference type="PANTHER" id="PTHR34648">
    <property type="entry name" value="CLOCK-INTERACTING PACEMAKER"/>
    <property type="match status" value="1"/>
</dbReference>
<gene>
    <name evidence="2" type="primary">LOC108930781</name>
</gene>
<reference evidence="2" key="2">
    <citation type="submission" date="2025-08" db="UniProtKB">
        <authorList>
            <consortium name="Ensembl"/>
        </authorList>
    </citation>
    <scope>IDENTIFICATION</scope>
</reference>
<proteinExistence type="predicted"/>
<organism evidence="2 3">
    <name type="scientific">Scleropages formosus</name>
    <name type="common">Asian bonytongue</name>
    <name type="synonym">Osteoglossum formosum</name>
    <dbReference type="NCBI Taxonomy" id="113540"/>
    <lineage>
        <taxon>Eukaryota</taxon>
        <taxon>Metazoa</taxon>
        <taxon>Chordata</taxon>
        <taxon>Craniata</taxon>
        <taxon>Vertebrata</taxon>
        <taxon>Euteleostomi</taxon>
        <taxon>Actinopterygii</taxon>
        <taxon>Neopterygii</taxon>
        <taxon>Teleostei</taxon>
        <taxon>Osteoglossocephala</taxon>
        <taxon>Osteoglossomorpha</taxon>
        <taxon>Osteoglossiformes</taxon>
        <taxon>Osteoglossidae</taxon>
        <taxon>Scleropages</taxon>
    </lineage>
</organism>
<dbReference type="KEGG" id="sfm:108930781"/>
<feature type="region of interest" description="Disordered" evidence="1">
    <location>
        <begin position="233"/>
        <end position="276"/>
    </location>
</feature>
<feature type="compositionally biased region" description="Low complexity" evidence="1">
    <location>
        <begin position="236"/>
        <end position="249"/>
    </location>
</feature>